<reference evidence="1 2" key="1">
    <citation type="journal article" date="2022" name="Front. Microbiol.">
        <title>Male-killing mechanisms vary between Spiroplasma species.</title>
        <authorList>
            <person name="Arai H."/>
            <person name="Inoue M."/>
            <person name="Kageyama D."/>
        </authorList>
    </citation>
    <scope>NUCLEOTIDE SEQUENCE [LARGE SCALE GENOMIC DNA]</scope>
    <source>
        <strain evidence="2">sHm</strain>
    </source>
</reference>
<dbReference type="EMBL" id="AP026933">
    <property type="protein sequence ID" value="BDT03844.1"/>
    <property type="molecule type" value="Genomic_DNA"/>
</dbReference>
<dbReference type="RefSeq" id="WP_281747850.1">
    <property type="nucleotide sequence ID" value="NZ_AP026933.1"/>
</dbReference>
<name>A0ABN6SXM0_9MOLU</name>
<evidence type="ECO:0000313" key="1">
    <source>
        <dbReference type="EMBL" id="BDT03844.1"/>
    </source>
</evidence>
<accession>A0ABN6SXM0</accession>
<organism evidence="1 2">
    <name type="scientific">Spiroplasma ixodetis</name>
    <dbReference type="NCBI Taxonomy" id="2141"/>
    <lineage>
        <taxon>Bacteria</taxon>
        <taxon>Bacillati</taxon>
        <taxon>Mycoplasmatota</taxon>
        <taxon>Mollicutes</taxon>
        <taxon>Entomoplasmatales</taxon>
        <taxon>Spiroplasmataceae</taxon>
        <taxon>Spiroplasma</taxon>
    </lineage>
</organism>
<gene>
    <name evidence="1" type="ORF">SHM_14900</name>
</gene>
<protein>
    <submittedName>
        <fullName evidence="1">Uncharacterized protein</fullName>
    </submittedName>
</protein>
<evidence type="ECO:0000313" key="2">
    <source>
        <dbReference type="Proteomes" id="UP001163387"/>
    </source>
</evidence>
<sequence>MTFDKENNIYIGTNEGVYTNSSPTTELEKIDGATGNITVLKTTKNGLIYAGNTEGMIFKSIGGNPFNLVEQLEDGGITSIAVDNKETVFVTNNSKKVYYKRVTIANFLPYKQTLETINTTVITFGTGVLVGDKDGNIWKSYKENNFNLMNENKLNSINELIYNSNNFTIYATTTDGIYKNK</sequence>
<proteinExistence type="predicted"/>
<dbReference type="InterPro" id="IPR015943">
    <property type="entry name" value="WD40/YVTN_repeat-like_dom_sf"/>
</dbReference>
<keyword evidence="2" id="KW-1185">Reference proteome</keyword>
<dbReference type="Proteomes" id="UP001163387">
    <property type="component" value="Chromosome"/>
</dbReference>
<dbReference type="Gene3D" id="2.130.10.10">
    <property type="entry name" value="YVTN repeat-like/Quinoprotein amine dehydrogenase"/>
    <property type="match status" value="1"/>
</dbReference>
<dbReference type="SUPFAM" id="SSF101898">
    <property type="entry name" value="NHL repeat"/>
    <property type="match status" value="1"/>
</dbReference>